<sequence>MASRGGRSGFVGLTQKFRVVKDNRTKQKEDSETVTEVFRNRDSSNEHAISNDGDRSITSVHICDCPVSEAQLKS</sequence>
<reference evidence="2" key="1">
    <citation type="submission" date="2014-09" db="EMBL/GenBank/DDBJ databases">
        <authorList>
            <person name="Magalhaes I.L.F."/>
            <person name="Oliveira U."/>
            <person name="Santos F.R."/>
            <person name="Vidigal T.H.D.A."/>
            <person name="Brescovit A.D."/>
            <person name="Santos A.J."/>
        </authorList>
    </citation>
    <scope>NUCLEOTIDE SEQUENCE</scope>
    <source>
        <tissue evidence="2">Shoot tissue taken approximately 20 cm above the soil surface</tissue>
    </source>
</reference>
<name>A0A0A8XQY1_ARUDO</name>
<reference evidence="2" key="2">
    <citation type="journal article" date="2015" name="Data Brief">
        <title>Shoot transcriptome of the giant reed, Arundo donax.</title>
        <authorList>
            <person name="Barrero R.A."/>
            <person name="Guerrero F.D."/>
            <person name="Moolhuijzen P."/>
            <person name="Goolsby J.A."/>
            <person name="Tidwell J."/>
            <person name="Bellgard S.E."/>
            <person name="Bellgard M.I."/>
        </authorList>
    </citation>
    <scope>NUCLEOTIDE SEQUENCE</scope>
    <source>
        <tissue evidence="2">Shoot tissue taken approximately 20 cm above the soil surface</tissue>
    </source>
</reference>
<organism evidence="2">
    <name type="scientific">Arundo donax</name>
    <name type="common">Giant reed</name>
    <name type="synonym">Donax arundinaceus</name>
    <dbReference type="NCBI Taxonomy" id="35708"/>
    <lineage>
        <taxon>Eukaryota</taxon>
        <taxon>Viridiplantae</taxon>
        <taxon>Streptophyta</taxon>
        <taxon>Embryophyta</taxon>
        <taxon>Tracheophyta</taxon>
        <taxon>Spermatophyta</taxon>
        <taxon>Magnoliopsida</taxon>
        <taxon>Liliopsida</taxon>
        <taxon>Poales</taxon>
        <taxon>Poaceae</taxon>
        <taxon>PACMAD clade</taxon>
        <taxon>Arundinoideae</taxon>
        <taxon>Arundineae</taxon>
        <taxon>Arundo</taxon>
    </lineage>
</organism>
<dbReference type="EMBL" id="GBRH01281674">
    <property type="protein sequence ID" value="JAD16221.1"/>
    <property type="molecule type" value="Transcribed_RNA"/>
</dbReference>
<accession>A0A0A8XQY1</accession>
<evidence type="ECO:0000313" key="2">
    <source>
        <dbReference type="EMBL" id="JAD16221.1"/>
    </source>
</evidence>
<feature type="region of interest" description="Disordered" evidence="1">
    <location>
        <begin position="23"/>
        <end position="55"/>
    </location>
</feature>
<evidence type="ECO:0000256" key="1">
    <source>
        <dbReference type="SAM" id="MobiDB-lite"/>
    </source>
</evidence>
<proteinExistence type="predicted"/>
<dbReference type="AlphaFoldDB" id="A0A0A8XQY1"/>
<protein>
    <submittedName>
        <fullName evidence="2">Uncharacterized protein</fullName>
    </submittedName>
</protein>